<accession>A0A9N8KW69</accession>
<dbReference type="Proteomes" id="UP001154114">
    <property type="component" value="Chromosome 16"/>
</dbReference>
<protein>
    <submittedName>
        <fullName evidence="1">Uncharacterized protein</fullName>
    </submittedName>
</protein>
<evidence type="ECO:0000313" key="2">
    <source>
        <dbReference type="Proteomes" id="UP001154114"/>
    </source>
</evidence>
<sequence>MRYEKAGVTKWRDIPDAGCATCTTHLFQSGPCYEINVFERNTTLRVHIPKCKRHYVPTTYLRKYVRLLGNFSKQNCAVGILTTPAKLEKCMLYSHVAPLLN</sequence>
<gene>
    <name evidence="1" type="ORF">CINC_LOCUS3836</name>
</gene>
<organism evidence="1 2">
    <name type="scientific">Chrysodeixis includens</name>
    <name type="common">Soybean looper</name>
    <name type="synonym">Pseudoplusia includens</name>
    <dbReference type="NCBI Taxonomy" id="689277"/>
    <lineage>
        <taxon>Eukaryota</taxon>
        <taxon>Metazoa</taxon>
        <taxon>Ecdysozoa</taxon>
        <taxon>Arthropoda</taxon>
        <taxon>Hexapoda</taxon>
        <taxon>Insecta</taxon>
        <taxon>Pterygota</taxon>
        <taxon>Neoptera</taxon>
        <taxon>Endopterygota</taxon>
        <taxon>Lepidoptera</taxon>
        <taxon>Glossata</taxon>
        <taxon>Ditrysia</taxon>
        <taxon>Noctuoidea</taxon>
        <taxon>Noctuidae</taxon>
        <taxon>Plusiinae</taxon>
        <taxon>Chrysodeixis</taxon>
    </lineage>
</organism>
<name>A0A9N8KW69_CHRIL</name>
<dbReference type="EMBL" id="LR824019">
    <property type="protein sequence ID" value="CAD0202171.1"/>
    <property type="molecule type" value="Genomic_DNA"/>
</dbReference>
<dbReference type="AlphaFoldDB" id="A0A9N8KW69"/>
<dbReference type="OrthoDB" id="10558089at2759"/>
<keyword evidence="2" id="KW-1185">Reference proteome</keyword>
<proteinExistence type="predicted"/>
<reference evidence="1" key="1">
    <citation type="submission" date="2021-12" db="EMBL/GenBank/DDBJ databases">
        <authorList>
            <person name="King R."/>
        </authorList>
    </citation>
    <scope>NUCLEOTIDE SEQUENCE</scope>
</reference>
<evidence type="ECO:0000313" key="1">
    <source>
        <dbReference type="EMBL" id="CAD0202171.1"/>
    </source>
</evidence>